<dbReference type="Pfam" id="PF02371">
    <property type="entry name" value="Transposase_20"/>
    <property type="match status" value="1"/>
</dbReference>
<dbReference type="PANTHER" id="PTHR33055:SF3">
    <property type="entry name" value="PUTATIVE TRANSPOSASE FOR IS117-RELATED"/>
    <property type="match status" value="1"/>
</dbReference>
<comment type="caution">
    <text evidence="3">The sequence shown here is derived from an EMBL/GenBank/DDBJ whole genome shotgun (WGS) entry which is preliminary data.</text>
</comment>
<dbReference type="InterPro" id="IPR002525">
    <property type="entry name" value="Transp_IS110-like_N"/>
</dbReference>
<gene>
    <name evidence="3" type="ORF">E5L68_017860</name>
</gene>
<keyword evidence="4" id="KW-1185">Reference proteome</keyword>
<accession>A0ABW9JNK5</accession>
<evidence type="ECO:0000259" key="2">
    <source>
        <dbReference type="Pfam" id="PF02371"/>
    </source>
</evidence>
<dbReference type="InterPro" id="IPR047650">
    <property type="entry name" value="Transpos_IS110"/>
</dbReference>
<reference evidence="3 4" key="1">
    <citation type="submission" date="2024-12" db="EMBL/GenBank/DDBJ databases">
        <authorList>
            <person name="Hu S."/>
        </authorList>
    </citation>
    <scope>NUCLEOTIDE SEQUENCE [LARGE SCALE GENOMIC DNA]</scope>
    <source>
        <strain evidence="3 4">P-25</strain>
    </source>
</reference>
<organism evidence="3 4">
    <name type="scientific">Pedobacter helvus</name>
    <dbReference type="NCBI Taxonomy" id="2563444"/>
    <lineage>
        <taxon>Bacteria</taxon>
        <taxon>Pseudomonadati</taxon>
        <taxon>Bacteroidota</taxon>
        <taxon>Sphingobacteriia</taxon>
        <taxon>Sphingobacteriales</taxon>
        <taxon>Sphingobacteriaceae</taxon>
        <taxon>Pedobacter</taxon>
    </lineage>
</organism>
<evidence type="ECO:0000313" key="4">
    <source>
        <dbReference type="Proteomes" id="UP001517367"/>
    </source>
</evidence>
<name>A0ABW9JNK5_9SPHI</name>
<dbReference type="InterPro" id="IPR003346">
    <property type="entry name" value="Transposase_20"/>
</dbReference>
<evidence type="ECO:0000259" key="1">
    <source>
        <dbReference type="Pfam" id="PF01548"/>
    </source>
</evidence>
<feature type="domain" description="Transposase IS116/IS110/IS902 C-terminal" evidence="2">
    <location>
        <begin position="203"/>
        <end position="288"/>
    </location>
</feature>
<sequence>MKNFNFVLGVDVSKKTLDICCCRLGLHIRVDNNDKGFMAFKKWSKENHIDLVRTLVVMEYTGGYEYCFLQYCESISLDYCRVPGLEIKCSTGMARGKSDRTDSYRIGRYGEEKLDILAPAKPLNKAILLLKQYLSFRKRLVRENAGLKSTIKERKHMYGSKDTEPIVAICLKKIAANERDILKIEKQIISMIESNEEMRQNYQLLTSIKGVGNINAWMAMAYTENFESFTDARKYAVAVGVIPFEHTSGTSIKGRKRVSHIANKEVKQELNQAAKSAMVHDPQIRAYAERKLRDKAYPLVLNNVKFKLILRMFAVVKRKQKYVENYIKAA</sequence>
<evidence type="ECO:0000313" key="3">
    <source>
        <dbReference type="EMBL" id="MFN0293264.1"/>
    </source>
</evidence>
<protein>
    <submittedName>
        <fullName evidence="3">IS110 family transposase</fullName>
    </submittedName>
</protein>
<proteinExistence type="predicted"/>
<feature type="domain" description="Transposase IS110-like N-terminal" evidence="1">
    <location>
        <begin position="8"/>
        <end position="151"/>
    </location>
</feature>
<dbReference type="Proteomes" id="UP001517367">
    <property type="component" value="Unassembled WGS sequence"/>
</dbReference>
<dbReference type="PANTHER" id="PTHR33055">
    <property type="entry name" value="TRANSPOSASE FOR INSERTION SEQUENCE ELEMENT IS1111A"/>
    <property type="match status" value="1"/>
</dbReference>
<dbReference type="RefSeq" id="WP_138731375.1">
    <property type="nucleotide sequence ID" value="NZ_SRMP02000046.1"/>
</dbReference>
<dbReference type="Pfam" id="PF01548">
    <property type="entry name" value="DEDD_Tnp_IS110"/>
    <property type="match status" value="1"/>
</dbReference>
<dbReference type="EMBL" id="SRMP02000046">
    <property type="protein sequence ID" value="MFN0293264.1"/>
    <property type="molecule type" value="Genomic_DNA"/>
</dbReference>